<proteinExistence type="predicted"/>
<gene>
    <name evidence="1" type="ORF">SLAVMIC_00842</name>
</gene>
<name>A0A8D9CCV6_9VIRU</name>
<sequence>MNLKEKYEQLYGEDLNWENFEMFVEKMVRDQQTNIADEYVRRTTLMASGKFMGDPRVAEMIATEPFRLK</sequence>
<evidence type="ECO:0000313" key="1">
    <source>
        <dbReference type="EMBL" id="CAG7581439.1"/>
    </source>
</evidence>
<reference evidence="1" key="1">
    <citation type="submission" date="2021-06" db="EMBL/GenBank/DDBJ databases">
        <authorList>
            <person name="Gannon L."/>
            <person name="Redgwell R T."/>
            <person name="Michniewski S."/>
            <person name="Harrison D C."/>
            <person name="Millard A."/>
        </authorList>
    </citation>
    <scope>NUCLEOTIDE SEQUENCE</scope>
</reference>
<accession>A0A8D9CCV6</accession>
<dbReference type="EMBL" id="OU342829">
    <property type="protein sequence ID" value="CAG7581439.1"/>
    <property type="molecule type" value="Genomic_DNA"/>
</dbReference>
<protein>
    <submittedName>
        <fullName evidence="1">Uncharacterized protein</fullName>
    </submittedName>
</protein>
<organism evidence="1">
    <name type="scientific">uncultured marine phage</name>
    <dbReference type="NCBI Taxonomy" id="707152"/>
    <lineage>
        <taxon>Viruses</taxon>
        <taxon>environmental samples</taxon>
    </lineage>
</organism>